<feature type="transmembrane region" description="Helical" evidence="8">
    <location>
        <begin position="286"/>
        <end position="311"/>
    </location>
</feature>
<keyword evidence="5 8" id="KW-0472">Membrane</keyword>
<dbReference type="GeneID" id="106178013"/>
<evidence type="ECO:0000313" key="12">
    <source>
        <dbReference type="RefSeq" id="XP_013416448.1"/>
    </source>
</evidence>
<dbReference type="RefSeq" id="XP_013416449.1">
    <property type="nucleotide sequence ID" value="XM_013560995.2"/>
</dbReference>
<reference evidence="11 12" key="1">
    <citation type="submission" date="2025-04" db="UniProtKB">
        <authorList>
            <consortium name="RefSeq"/>
        </authorList>
    </citation>
    <scope>IDENTIFICATION</scope>
    <source>
        <tissue evidence="11 12">Gonads</tissue>
    </source>
</reference>
<sequence length="446" mass="50833">MLSLVSLTKSQRLFFGTIILLLVDIIWVASSELTEYLFRNEHYRKPFFSTYVKNSMFMLYLSGFIFWKPWRQQCRRSNGISSIVTEDTTEQDQLSEPKYVPINDRRSGTESDDGSISRSVRFSSISEVRQLPDHHAEDAVLARLSYAASIRAEEARQRALNRLTIRQVVKLSLIFCIVWFFGNLAYQEALSDTQAGIVNVLSSTSCLFTLVLAAIFPSSSIDRFSLSKLTAVLLSIGGVLLVCWEDKSMEGTIPLGALWALCGAILYAVYTVMLKRKVENEDKVDLPLFFGFVGLFNFIMLWPGFFILHYSKAEVFQWPTKEQWLFLLVNGLIGTVLSDLLWLWGCFLTSSLLATLSLSLTIPLTVLADIIFQEKSYTWRFYVGTFPVFLSFFAVTLFSYYENWDPVLLAIKKCIHCIVKARPPVRLRDLDQEQTESLIVNSPTGT</sequence>
<dbReference type="PANTHER" id="PTHR23051:SF0">
    <property type="entry name" value="SOLUTE CARRIER FAMILY 35 MEMBER F5"/>
    <property type="match status" value="1"/>
</dbReference>
<dbReference type="Proteomes" id="UP000085678">
    <property type="component" value="Unplaced"/>
</dbReference>
<evidence type="ECO:0000259" key="9">
    <source>
        <dbReference type="Pfam" id="PF00892"/>
    </source>
</evidence>
<evidence type="ECO:0000256" key="3">
    <source>
        <dbReference type="ARBA" id="ARBA00022692"/>
    </source>
</evidence>
<feature type="transmembrane region" description="Helical" evidence="8">
    <location>
        <begin position="50"/>
        <end position="67"/>
    </location>
</feature>
<name>A0A1S3K1D8_LINAN</name>
<feature type="transmembrane region" description="Helical" evidence="8">
    <location>
        <begin position="323"/>
        <end position="345"/>
    </location>
</feature>
<feature type="transmembrane region" description="Helical" evidence="8">
    <location>
        <begin position="256"/>
        <end position="274"/>
    </location>
</feature>
<dbReference type="STRING" id="7574.A0A1S3K1D8"/>
<proteinExistence type="inferred from homology"/>
<dbReference type="AlphaFoldDB" id="A0A1S3K1D8"/>
<feature type="transmembrane region" description="Helical" evidence="8">
    <location>
        <begin position="352"/>
        <end position="373"/>
    </location>
</feature>
<dbReference type="SUPFAM" id="SSF103481">
    <property type="entry name" value="Multidrug resistance efflux transporter EmrE"/>
    <property type="match status" value="2"/>
</dbReference>
<dbReference type="RefSeq" id="XP_013416448.1">
    <property type="nucleotide sequence ID" value="XM_013560994.2"/>
</dbReference>
<evidence type="ECO:0000256" key="1">
    <source>
        <dbReference type="ARBA" id="ARBA00004141"/>
    </source>
</evidence>
<comment type="similarity">
    <text evidence="2">Belongs to the SLC35F solute transporter family.</text>
</comment>
<dbReference type="KEGG" id="lak:106178013"/>
<organism evidence="10 12">
    <name type="scientific">Lingula anatina</name>
    <name type="common">Brachiopod</name>
    <name type="synonym">Lingula unguis</name>
    <dbReference type="NCBI Taxonomy" id="7574"/>
    <lineage>
        <taxon>Eukaryota</taxon>
        <taxon>Metazoa</taxon>
        <taxon>Spiralia</taxon>
        <taxon>Lophotrochozoa</taxon>
        <taxon>Brachiopoda</taxon>
        <taxon>Linguliformea</taxon>
        <taxon>Lingulata</taxon>
        <taxon>Lingulida</taxon>
        <taxon>Linguloidea</taxon>
        <taxon>Lingulidae</taxon>
        <taxon>Lingula</taxon>
    </lineage>
</organism>
<feature type="transmembrane region" description="Helical" evidence="8">
    <location>
        <begin position="12"/>
        <end position="30"/>
    </location>
</feature>
<dbReference type="OrthoDB" id="10041630at2759"/>
<evidence type="ECO:0000313" key="10">
    <source>
        <dbReference type="Proteomes" id="UP000085678"/>
    </source>
</evidence>
<protein>
    <recommendedName>
        <fullName evidence="6">Solute carrier family 35 member F5</fullName>
    </recommendedName>
</protein>
<feature type="transmembrane region" description="Helical" evidence="8">
    <location>
        <begin position="379"/>
        <end position="401"/>
    </location>
</feature>
<evidence type="ECO:0000256" key="6">
    <source>
        <dbReference type="ARBA" id="ARBA00040744"/>
    </source>
</evidence>
<evidence type="ECO:0000313" key="13">
    <source>
        <dbReference type="RefSeq" id="XP_013416449.1"/>
    </source>
</evidence>
<evidence type="ECO:0000256" key="8">
    <source>
        <dbReference type="SAM" id="Phobius"/>
    </source>
</evidence>
<evidence type="ECO:0000256" key="7">
    <source>
        <dbReference type="SAM" id="MobiDB-lite"/>
    </source>
</evidence>
<evidence type="ECO:0000256" key="2">
    <source>
        <dbReference type="ARBA" id="ARBA00007863"/>
    </source>
</evidence>
<feature type="transmembrane region" description="Helical" evidence="8">
    <location>
        <begin position="228"/>
        <end position="244"/>
    </location>
</feature>
<dbReference type="InterPro" id="IPR037185">
    <property type="entry name" value="EmrE-like"/>
</dbReference>
<feature type="domain" description="EamA" evidence="9">
    <location>
        <begin position="255"/>
        <end position="396"/>
    </location>
</feature>
<gene>
    <name evidence="11 12 13" type="primary">LOC106178013</name>
</gene>
<dbReference type="InterPro" id="IPR000620">
    <property type="entry name" value="EamA_dom"/>
</dbReference>
<dbReference type="RefSeq" id="XP_013416447.1">
    <property type="nucleotide sequence ID" value="XM_013560993.2"/>
</dbReference>
<comment type="subcellular location">
    <subcellularLocation>
        <location evidence="1">Membrane</location>
        <topology evidence="1">Multi-pass membrane protein</topology>
    </subcellularLocation>
</comment>
<dbReference type="Pfam" id="PF00892">
    <property type="entry name" value="EamA"/>
    <property type="match status" value="1"/>
</dbReference>
<evidence type="ECO:0000313" key="11">
    <source>
        <dbReference type="RefSeq" id="XP_013416447.1"/>
    </source>
</evidence>
<dbReference type="GO" id="GO:0016020">
    <property type="term" value="C:membrane"/>
    <property type="evidence" value="ECO:0007669"/>
    <property type="project" value="UniProtKB-SubCell"/>
</dbReference>
<evidence type="ECO:0000256" key="5">
    <source>
        <dbReference type="ARBA" id="ARBA00023136"/>
    </source>
</evidence>
<evidence type="ECO:0000256" key="4">
    <source>
        <dbReference type="ARBA" id="ARBA00022989"/>
    </source>
</evidence>
<keyword evidence="3 8" id="KW-0812">Transmembrane</keyword>
<feature type="region of interest" description="Disordered" evidence="7">
    <location>
        <begin position="86"/>
        <end position="116"/>
    </location>
</feature>
<keyword evidence="10" id="KW-1185">Reference proteome</keyword>
<keyword evidence="4 8" id="KW-1133">Transmembrane helix</keyword>
<accession>A0A1S3K1D8</accession>
<feature type="transmembrane region" description="Helical" evidence="8">
    <location>
        <begin position="168"/>
        <end position="185"/>
    </location>
</feature>
<feature type="transmembrane region" description="Helical" evidence="8">
    <location>
        <begin position="197"/>
        <end position="216"/>
    </location>
</feature>
<dbReference type="PANTHER" id="PTHR23051">
    <property type="entry name" value="SOLUTE CARRIER FAMILY 35, MEMBER F5"/>
    <property type="match status" value="1"/>
</dbReference>